<dbReference type="KEGG" id="aplc:110986147"/>
<feature type="compositionally biased region" description="Polar residues" evidence="1">
    <location>
        <begin position="109"/>
        <end position="120"/>
    </location>
</feature>
<evidence type="ECO:0000256" key="1">
    <source>
        <dbReference type="SAM" id="MobiDB-lite"/>
    </source>
</evidence>
<dbReference type="Proteomes" id="UP000694845">
    <property type="component" value="Unplaced"/>
</dbReference>
<reference evidence="3" key="1">
    <citation type="submission" date="2025-08" db="UniProtKB">
        <authorList>
            <consortium name="RefSeq"/>
        </authorList>
    </citation>
    <scope>IDENTIFICATION</scope>
</reference>
<keyword evidence="2" id="KW-1185">Reference proteome</keyword>
<proteinExistence type="predicted"/>
<evidence type="ECO:0000313" key="2">
    <source>
        <dbReference type="Proteomes" id="UP000694845"/>
    </source>
</evidence>
<name>A0A8B7ZCT4_ACAPL</name>
<dbReference type="RefSeq" id="XP_022103489.1">
    <property type="nucleotide sequence ID" value="XM_022247797.1"/>
</dbReference>
<accession>A0A8B7ZCT4</accession>
<dbReference type="GeneID" id="110986147"/>
<feature type="region of interest" description="Disordered" evidence="1">
    <location>
        <begin position="105"/>
        <end position="136"/>
    </location>
</feature>
<organism evidence="2 3">
    <name type="scientific">Acanthaster planci</name>
    <name type="common">Crown-of-thorns starfish</name>
    <dbReference type="NCBI Taxonomy" id="133434"/>
    <lineage>
        <taxon>Eukaryota</taxon>
        <taxon>Metazoa</taxon>
        <taxon>Echinodermata</taxon>
        <taxon>Eleutherozoa</taxon>
        <taxon>Asterozoa</taxon>
        <taxon>Asteroidea</taxon>
        <taxon>Valvatacea</taxon>
        <taxon>Valvatida</taxon>
        <taxon>Acanthasteridae</taxon>
        <taxon>Acanthaster</taxon>
    </lineage>
</organism>
<evidence type="ECO:0000313" key="3">
    <source>
        <dbReference type="RefSeq" id="XP_022103489.1"/>
    </source>
</evidence>
<dbReference type="AlphaFoldDB" id="A0A8B7ZCT4"/>
<sequence>MTSGSQSKVQAEFKRKTAWFSEDRDTGLLQASSREYPGRVNPLAKLNLLCCLRRPRTIEVEHLSQQGASTSPSSGGLLAARKLGRVKHPHPLAFRLEDKYSLPSLCGKNGSQRDPSTTHGNPHCPRPQRGSHVSKSSHVVDGFLTCRQVQKW</sequence>
<protein>
    <submittedName>
        <fullName evidence="3">Uncharacterized protein LOC110986147</fullName>
    </submittedName>
</protein>
<gene>
    <name evidence="3" type="primary">LOC110986147</name>
</gene>